<feature type="transmembrane region" description="Helical" evidence="2">
    <location>
        <begin position="564"/>
        <end position="582"/>
    </location>
</feature>
<keyword evidence="2" id="KW-1133">Transmembrane helix</keyword>
<evidence type="ECO:0000259" key="3">
    <source>
        <dbReference type="Pfam" id="PF12051"/>
    </source>
</evidence>
<feature type="compositionally biased region" description="Basic and acidic residues" evidence="1">
    <location>
        <begin position="627"/>
        <end position="639"/>
    </location>
</feature>
<dbReference type="InterPro" id="IPR022703">
    <property type="entry name" value="DUF3533"/>
</dbReference>
<feature type="transmembrane region" description="Helical" evidence="2">
    <location>
        <begin position="180"/>
        <end position="203"/>
    </location>
</feature>
<feature type="transmembrane region" description="Helical" evidence="2">
    <location>
        <begin position="477"/>
        <end position="502"/>
    </location>
</feature>
<comment type="caution">
    <text evidence="4">The sequence shown here is derived from an EMBL/GenBank/DDBJ whole genome shotgun (WGS) entry which is preliminary data.</text>
</comment>
<dbReference type="Proteomes" id="UP000837801">
    <property type="component" value="Unassembled WGS sequence"/>
</dbReference>
<feature type="compositionally biased region" description="Polar residues" evidence="1">
    <location>
        <begin position="642"/>
        <end position="652"/>
    </location>
</feature>
<dbReference type="AlphaFoldDB" id="A0A9P0QW44"/>
<dbReference type="InterPro" id="IPR053001">
    <property type="entry name" value="MNNG_permease-like"/>
</dbReference>
<organism evidence="4 5">
    <name type="scientific">[Candida] railenensis</name>
    <dbReference type="NCBI Taxonomy" id="45579"/>
    <lineage>
        <taxon>Eukaryota</taxon>
        <taxon>Fungi</taxon>
        <taxon>Dikarya</taxon>
        <taxon>Ascomycota</taxon>
        <taxon>Saccharomycotina</taxon>
        <taxon>Pichiomycetes</taxon>
        <taxon>Debaryomycetaceae</taxon>
        <taxon>Kurtzmaniella</taxon>
    </lineage>
</organism>
<evidence type="ECO:0000256" key="2">
    <source>
        <dbReference type="SAM" id="Phobius"/>
    </source>
</evidence>
<dbReference type="PANTHER" id="PTHR34814:SF1">
    <property type="entry name" value="NITROSOGUANIDINE RESISTANCE PROTEIN SNG1"/>
    <property type="match status" value="1"/>
</dbReference>
<protein>
    <submittedName>
        <fullName evidence="4">Nitrosoguanidine resistance protein Sng1p</fullName>
    </submittedName>
</protein>
<keyword evidence="2" id="KW-0812">Transmembrane</keyword>
<accession>A0A9P0QW44</accession>
<gene>
    <name evidence="4" type="ORF">CLIB1423_38S00452</name>
</gene>
<evidence type="ECO:0000313" key="5">
    <source>
        <dbReference type="Proteomes" id="UP000837801"/>
    </source>
</evidence>
<feature type="transmembrane region" description="Helical" evidence="2">
    <location>
        <begin position="438"/>
        <end position="457"/>
    </location>
</feature>
<feature type="domain" description="DUF3533" evidence="3">
    <location>
        <begin position="186"/>
        <end position="575"/>
    </location>
</feature>
<dbReference type="GO" id="GO:0016020">
    <property type="term" value="C:membrane"/>
    <property type="evidence" value="ECO:0007669"/>
    <property type="project" value="TreeGrafter"/>
</dbReference>
<keyword evidence="2" id="KW-0472">Membrane</keyword>
<feature type="transmembrane region" description="Helical" evidence="2">
    <location>
        <begin position="509"/>
        <end position="533"/>
    </location>
</feature>
<feature type="compositionally biased region" description="Polar residues" evidence="1">
    <location>
        <begin position="616"/>
        <end position="626"/>
    </location>
</feature>
<name>A0A9P0QW44_9ASCO</name>
<sequence length="652" mass="73041">MSDRSSLSSSSSVEEETHSFENAPPIQLEADTTTDQQRRRGSLLRRLSTGLSIPSSLDSDQTRTYRVRRQPTNYSFAGISTGVEAEGEAGLHDYYFGTDAIQKSVTRKTTSDAEKLEEFPQKFEGQYASDPGADNTELSSQLPATPIARRRSTVVQKIQSISQRFGFWDKEFHNDRVKMIMAFLSNYIYLVIGFILPLCIYWGSYYERASRYKDLKFLVVLAEEEVAGIPPIISGVVEYFFTNVTAIQALGDFRVMNFTQITTLSQSHNLTIQEEVYRQIHHQKYWTAFYVKENATFNYYSALKSANTTFNPSVSLMQAIYETGSNFNAVNNYIVSIVNNIIQGYLTYLPKTALLGDLLQALDEDEIASVASTAPNLLTSLVTFEIIDLIPVTNQIFTGILSIALIYIVLFTFFQYLFSVSIHTYIATKISGGGYIAFRMLVSQISYLFLALAFVVLNTAFQISPSKTFGKSGFLVIWAWIYLLMSSLGSFIEALGLIMVIYKPQLIGFVLLFVAVINVAPVVSPIVLCPPFYRYGYAMPVHAAYDLMHVAYFNSWKGRVGLDIGIMIAWMIISNIALPFVMRWMGEKIAKRKEEAAAAAAAAAATEDTAEDLTKIETNTETSVRSTTERVETNSKLDNDSVLASYNPDNRE</sequence>
<keyword evidence="5" id="KW-1185">Reference proteome</keyword>
<dbReference type="PANTHER" id="PTHR34814">
    <property type="entry name" value="NITROSOGUANIDINE RESISTANCE PROTEIN SNG1"/>
    <property type="match status" value="1"/>
</dbReference>
<dbReference type="OrthoDB" id="2140105at2759"/>
<evidence type="ECO:0000313" key="4">
    <source>
        <dbReference type="EMBL" id="CAH2355916.1"/>
    </source>
</evidence>
<proteinExistence type="predicted"/>
<reference evidence="4" key="1">
    <citation type="submission" date="2022-03" db="EMBL/GenBank/DDBJ databases">
        <authorList>
            <person name="Legras J.-L."/>
            <person name="Devillers H."/>
            <person name="Grondin C."/>
        </authorList>
    </citation>
    <scope>NUCLEOTIDE SEQUENCE</scope>
    <source>
        <strain evidence="4">CLIB 1423</strain>
    </source>
</reference>
<feature type="compositionally biased region" description="Low complexity" evidence="1">
    <location>
        <begin position="1"/>
        <end position="12"/>
    </location>
</feature>
<feature type="transmembrane region" description="Helical" evidence="2">
    <location>
        <begin position="396"/>
        <end position="418"/>
    </location>
</feature>
<dbReference type="EMBL" id="CAKXYY010000038">
    <property type="protein sequence ID" value="CAH2355916.1"/>
    <property type="molecule type" value="Genomic_DNA"/>
</dbReference>
<evidence type="ECO:0000256" key="1">
    <source>
        <dbReference type="SAM" id="MobiDB-lite"/>
    </source>
</evidence>
<feature type="region of interest" description="Disordered" evidence="1">
    <location>
        <begin position="609"/>
        <end position="652"/>
    </location>
</feature>
<feature type="region of interest" description="Disordered" evidence="1">
    <location>
        <begin position="1"/>
        <end position="47"/>
    </location>
</feature>
<dbReference type="Pfam" id="PF12051">
    <property type="entry name" value="DUF3533"/>
    <property type="match status" value="1"/>
</dbReference>